<gene>
    <name evidence="1" type="ORF">TCLT_LOCUS7934</name>
</gene>
<organism evidence="3">
    <name type="scientific">Thelazia callipaeda</name>
    <name type="common">Oriental eyeworm</name>
    <name type="synonym">Parasitic nematode</name>
    <dbReference type="NCBI Taxonomy" id="103827"/>
    <lineage>
        <taxon>Eukaryota</taxon>
        <taxon>Metazoa</taxon>
        <taxon>Ecdysozoa</taxon>
        <taxon>Nematoda</taxon>
        <taxon>Chromadorea</taxon>
        <taxon>Rhabditida</taxon>
        <taxon>Spirurina</taxon>
        <taxon>Spiruromorpha</taxon>
        <taxon>Thelazioidea</taxon>
        <taxon>Thelaziidae</taxon>
        <taxon>Thelazia</taxon>
    </lineage>
</organism>
<evidence type="ECO:0000313" key="1">
    <source>
        <dbReference type="EMBL" id="VDN05443.1"/>
    </source>
</evidence>
<keyword evidence="2" id="KW-1185">Reference proteome</keyword>
<evidence type="ECO:0000313" key="3">
    <source>
        <dbReference type="WBParaSite" id="TCLT_0000794501-mRNA-1"/>
    </source>
</evidence>
<dbReference type="Proteomes" id="UP000276776">
    <property type="component" value="Unassembled WGS sequence"/>
</dbReference>
<dbReference type="OrthoDB" id="5823879at2759"/>
<proteinExistence type="predicted"/>
<dbReference type="STRING" id="103827.A0A0N5D4P1"/>
<dbReference type="AlphaFoldDB" id="A0A0N5D4P1"/>
<evidence type="ECO:0000313" key="2">
    <source>
        <dbReference type="Proteomes" id="UP000276776"/>
    </source>
</evidence>
<reference evidence="3" key="1">
    <citation type="submission" date="2017-02" db="UniProtKB">
        <authorList>
            <consortium name="WormBaseParasite"/>
        </authorList>
    </citation>
    <scope>IDENTIFICATION</scope>
</reference>
<reference evidence="1 2" key="2">
    <citation type="submission" date="2018-11" db="EMBL/GenBank/DDBJ databases">
        <authorList>
            <consortium name="Pathogen Informatics"/>
        </authorList>
    </citation>
    <scope>NUCLEOTIDE SEQUENCE [LARGE SCALE GENOMIC DNA]</scope>
</reference>
<name>A0A0N5D4P1_THECL</name>
<accession>A0A0N5D4P1</accession>
<dbReference type="WBParaSite" id="TCLT_0000794501-mRNA-1">
    <property type="protein sequence ID" value="TCLT_0000794501-mRNA-1"/>
    <property type="gene ID" value="TCLT_0000794501"/>
</dbReference>
<dbReference type="EMBL" id="UYYF01004561">
    <property type="protein sequence ID" value="VDN05443.1"/>
    <property type="molecule type" value="Genomic_DNA"/>
</dbReference>
<sequence>MLLELFSEFTIDSGDNRDVESSDRCNITFLNPSLYVPFDQSAEWFSSKNLDLDNLDVRRTQEIFQNQAVLAYFRGDYITAMDVCYFLFKCMKKRPLVLQNLYFQIYLKMSENETLRTGDFAVTDSLIRCGLKLSPINGPQLLAWLEKLNKLVSTYGEQLQYWTLSLHVYLATGTNSTEYLRNAILLCASVDHPYHWTLLSHALPVIAHHFSNTKF</sequence>
<protein>
    <submittedName>
        <fullName evidence="3">Nucleoporin 98-96</fullName>
    </submittedName>
</protein>